<evidence type="ECO:0000313" key="2">
    <source>
        <dbReference type="EMBL" id="MBJ7609967.1"/>
    </source>
</evidence>
<dbReference type="EMBL" id="JAEKNN010000054">
    <property type="protein sequence ID" value="MBJ7609967.1"/>
    <property type="molecule type" value="Genomic_DNA"/>
</dbReference>
<dbReference type="AlphaFoldDB" id="A0A934NAB6"/>
<name>A0A934NAB6_9BACT</name>
<accession>A0A934NAB6</accession>
<evidence type="ECO:0000313" key="3">
    <source>
        <dbReference type="Proteomes" id="UP000614410"/>
    </source>
</evidence>
<feature type="region of interest" description="Disordered" evidence="1">
    <location>
        <begin position="123"/>
        <end position="154"/>
    </location>
</feature>
<gene>
    <name evidence="2" type="ORF">JF887_11150</name>
</gene>
<sequence>MGVGRGVGDGVGRAVGDGVGRAVGDDPALAVGLALGWDVAPGAGEDPADGSGSGALLDGDVLGASITSGGSGSFTGLRLETAVDTGGGRFSDDPEAAGCISTNETPATSMASAIAAAMLRPRPARPPRPIIVQAGRGCRSGGSTTGKEAGSTMGSSEWLEVMSAIVSTRAATCESPLRRGRSDQMNLG</sequence>
<evidence type="ECO:0000256" key="1">
    <source>
        <dbReference type="SAM" id="MobiDB-lite"/>
    </source>
</evidence>
<organism evidence="2 3">
    <name type="scientific">Candidatus Amunia macphersoniae</name>
    <dbReference type="NCBI Taxonomy" id="3127014"/>
    <lineage>
        <taxon>Bacteria</taxon>
        <taxon>Bacillati</taxon>
        <taxon>Candidatus Dormiibacterota</taxon>
        <taxon>Candidatus Dormibacteria</taxon>
        <taxon>Candidatus Aeolococcales</taxon>
        <taxon>Candidatus Aeolococcaceae</taxon>
        <taxon>Candidatus Amunia</taxon>
    </lineage>
</organism>
<comment type="caution">
    <text evidence="2">The sequence shown here is derived from an EMBL/GenBank/DDBJ whole genome shotgun (WGS) entry which is preliminary data.</text>
</comment>
<proteinExistence type="predicted"/>
<protein>
    <submittedName>
        <fullName evidence="2">Uncharacterized protein</fullName>
    </submittedName>
</protein>
<reference evidence="2 3" key="1">
    <citation type="submission" date="2020-10" db="EMBL/GenBank/DDBJ databases">
        <title>Ca. Dormibacterota MAGs.</title>
        <authorList>
            <person name="Montgomery K."/>
        </authorList>
    </citation>
    <scope>NUCLEOTIDE SEQUENCE [LARGE SCALE GENOMIC DNA]</scope>
    <source>
        <strain evidence="2">Mitchell_Peninsula_5</strain>
    </source>
</reference>
<dbReference type="Proteomes" id="UP000614410">
    <property type="component" value="Unassembled WGS sequence"/>
</dbReference>